<dbReference type="EMBL" id="CP134879">
    <property type="protein sequence ID" value="WNM25171.1"/>
    <property type="molecule type" value="Genomic_DNA"/>
</dbReference>
<feature type="transmembrane region" description="Helical" evidence="1">
    <location>
        <begin position="92"/>
        <end position="111"/>
    </location>
</feature>
<dbReference type="Pfam" id="PF14501">
    <property type="entry name" value="HATPase_c_5"/>
    <property type="match status" value="1"/>
</dbReference>
<feature type="transmembrane region" description="Helical" evidence="1">
    <location>
        <begin position="58"/>
        <end position="80"/>
    </location>
</feature>
<feature type="transmembrane region" description="Helical" evidence="1">
    <location>
        <begin position="34"/>
        <end position="52"/>
    </location>
</feature>
<dbReference type="CDD" id="cd16935">
    <property type="entry name" value="HATPase_AgrC-ComD-like"/>
    <property type="match status" value="1"/>
</dbReference>
<dbReference type="PANTHER" id="PTHR40448">
    <property type="entry name" value="TWO-COMPONENT SENSOR HISTIDINE KINASE"/>
    <property type="match status" value="1"/>
</dbReference>
<evidence type="ECO:0000313" key="3">
    <source>
        <dbReference type="EMBL" id="WNM25171.1"/>
    </source>
</evidence>
<feature type="transmembrane region" description="Helical" evidence="1">
    <location>
        <begin position="123"/>
        <end position="142"/>
    </location>
</feature>
<organism evidence="4">
    <name type="scientific">Demequina capsici</name>
    <dbReference type="NCBI Taxonomy" id="3075620"/>
    <lineage>
        <taxon>Bacteria</taxon>
        <taxon>Bacillati</taxon>
        <taxon>Actinomycetota</taxon>
        <taxon>Actinomycetes</taxon>
        <taxon>Micrococcales</taxon>
        <taxon>Demequinaceae</taxon>
        <taxon>Demequina</taxon>
    </lineage>
</organism>
<dbReference type="EMBL" id="CP134880">
    <property type="protein sequence ID" value="WNM28075.1"/>
    <property type="molecule type" value="Genomic_DNA"/>
</dbReference>
<name>A0AA96FEF4_9MICO</name>
<evidence type="ECO:0000259" key="2">
    <source>
        <dbReference type="Pfam" id="PF14501"/>
    </source>
</evidence>
<dbReference type="Proteomes" id="UP001303408">
    <property type="component" value="Chromosome"/>
</dbReference>
<keyword evidence="5" id="KW-1185">Reference proteome</keyword>
<reference evidence="4 5" key="1">
    <citation type="submission" date="2023-09" db="EMBL/GenBank/DDBJ databases">
        <title>Demequina sp. a novel bacteria isolated from Capsicum annuum.</title>
        <authorList>
            <person name="Humaira Z."/>
            <person name="Lee J."/>
            <person name="Cho D."/>
        </authorList>
    </citation>
    <scope>NUCLEOTIDE SEQUENCE</scope>
    <source>
        <strain evidence="3 5">OYTSA14</strain>
        <strain evidence="4">PMTSA13</strain>
    </source>
</reference>
<dbReference type="KEGG" id="dcp:RN607_03475"/>
<accession>A0AA96JAX2</accession>
<keyword evidence="1" id="KW-0472">Membrane</keyword>
<dbReference type="AlphaFoldDB" id="A0AA96FEF4"/>
<feature type="transmembrane region" description="Helical" evidence="1">
    <location>
        <begin position="163"/>
        <end position="181"/>
    </location>
</feature>
<dbReference type="InterPro" id="IPR032834">
    <property type="entry name" value="NatK-like_C"/>
</dbReference>
<evidence type="ECO:0000256" key="1">
    <source>
        <dbReference type="SAM" id="Phobius"/>
    </source>
</evidence>
<feature type="domain" description="Sensor histidine kinase NatK-like C-terminal" evidence="2">
    <location>
        <begin position="327"/>
        <end position="432"/>
    </location>
</feature>
<dbReference type="GO" id="GO:0042802">
    <property type="term" value="F:identical protein binding"/>
    <property type="evidence" value="ECO:0007669"/>
    <property type="project" value="TreeGrafter"/>
</dbReference>
<protein>
    <submittedName>
        <fullName evidence="4">GHKL domain-containing protein</fullName>
    </submittedName>
</protein>
<dbReference type="SUPFAM" id="SSF55874">
    <property type="entry name" value="ATPase domain of HSP90 chaperone/DNA topoisomerase II/histidine kinase"/>
    <property type="match status" value="1"/>
</dbReference>
<dbReference type="PANTHER" id="PTHR40448:SF1">
    <property type="entry name" value="TWO-COMPONENT SENSOR HISTIDINE KINASE"/>
    <property type="match status" value="1"/>
</dbReference>
<evidence type="ECO:0000313" key="5">
    <source>
        <dbReference type="Proteomes" id="UP001304125"/>
    </source>
</evidence>
<dbReference type="InterPro" id="IPR036890">
    <property type="entry name" value="HATPase_C_sf"/>
</dbReference>
<accession>A0AA96FEF4</accession>
<proteinExistence type="predicted"/>
<evidence type="ECO:0000313" key="4">
    <source>
        <dbReference type="EMBL" id="WNM28075.1"/>
    </source>
</evidence>
<dbReference type="Gene3D" id="3.30.565.10">
    <property type="entry name" value="Histidine kinase-like ATPase, C-terminal domain"/>
    <property type="match status" value="1"/>
</dbReference>
<dbReference type="Proteomes" id="UP001304125">
    <property type="component" value="Chromosome"/>
</dbReference>
<sequence length="436" mass="48183">MTDAIADIPRWVTAFAEWSACLVYVAVMRKRVRGMPLAATIVAGFVLLWGIQEFAGTLPIGLWTFGMLLAVGAMLLFLWLTTDVKLREAGDLTARAFVLAEFSASFAWQLHYFFRGSNDTGEVGVVLLVFVVGCLFAIAYLIERRQFPRDIVLAVDNKALASALGIATATFLVSNLSFITTNTPFSGRVGPELLYIRTLVDLCGFVVLYAQRAQRLELYRAVELQSMNTLLHTQHEQYLASRAATEEVNRRHHDLKQYVQALRAETDEGARGELADQLEHEIRGLSGVPLDTGNTVVDTMLTSKTSQAASQGITITAVVDGSVVEFMDVIDIVTVFGNALDNAIEATRKVPEADKRLIRVAVYREGSFAMLRFENWFGGSIALVDGLPQTTKDEAHHHGYGLKNIRQAAYKYDGTMTVRLEDGWFVLRVLLPIPGA</sequence>
<keyword evidence="1" id="KW-0812">Transmembrane</keyword>
<keyword evidence="1" id="KW-1133">Transmembrane helix</keyword>
<gene>
    <name evidence="3" type="ORF">RN606_03215</name>
    <name evidence="4" type="ORF">RN607_03475</name>
</gene>
<dbReference type="RefSeq" id="WP_313499923.1">
    <property type="nucleotide sequence ID" value="NZ_CP134879.1"/>
</dbReference>